<evidence type="ECO:0000256" key="3">
    <source>
        <dbReference type="ARBA" id="ARBA00022475"/>
    </source>
</evidence>
<dbReference type="STRING" id="1250539.Ga0080574_TMP2548"/>
<gene>
    <name evidence="8" type="ORF">Ga0080574_TMP2548</name>
</gene>
<keyword evidence="3" id="KW-1003">Cell membrane</keyword>
<evidence type="ECO:0000256" key="2">
    <source>
        <dbReference type="ARBA" id="ARBA00007430"/>
    </source>
</evidence>
<comment type="similarity">
    <text evidence="2">Belongs to the polysaccharide synthase family.</text>
</comment>
<feature type="transmembrane region" description="Helical" evidence="7">
    <location>
        <begin position="127"/>
        <end position="149"/>
    </location>
</feature>
<proteinExistence type="inferred from homology"/>
<dbReference type="PANTHER" id="PTHR30250">
    <property type="entry name" value="PST FAMILY PREDICTED COLANIC ACID TRANSPORTER"/>
    <property type="match status" value="1"/>
</dbReference>
<evidence type="ECO:0000256" key="1">
    <source>
        <dbReference type="ARBA" id="ARBA00004651"/>
    </source>
</evidence>
<evidence type="ECO:0000256" key="4">
    <source>
        <dbReference type="ARBA" id="ARBA00022692"/>
    </source>
</evidence>
<feature type="transmembrane region" description="Helical" evidence="7">
    <location>
        <begin position="331"/>
        <end position="354"/>
    </location>
</feature>
<dbReference type="PANTHER" id="PTHR30250:SF10">
    <property type="entry name" value="LIPOPOLYSACCHARIDE BIOSYNTHESIS PROTEIN WZXC"/>
    <property type="match status" value="1"/>
</dbReference>
<dbReference type="KEGG" id="paby:Ga0080574_TMP2548"/>
<feature type="transmembrane region" description="Helical" evidence="7">
    <location>
        <begin position="424"/>
        <end position="448"/>
    </location>
</feature>
<dbReference type="InterPro" id="IPR050833">
    <property type="entry name" value="Poly_Biosynth_Transport"/>
</dbReference>
<name>A0A1P8UU32_9RHOB</name>
<feature type="transmembrane region" description="Helical" evidence="7">
    <location>
        <begin position="92"/>
        <end position="115"/>
    </location>
</feature>
<dbReference type="GO" id="GO:0005886">
    <property type="term" value="C:plasma membrane"/>
    <property type="evidence" value="ECO:0007669"/>
    <property type="project" value="UniProtKB-SubCell"/>
</dbReference>
<keyword evidence="9" id="KW-1185">Reference proteome</keyword>
<sequence length="491" mass="52698">MADTQNDQAIGNRWKGRRKRGAFAIFAFLSRSLQQISTFVITLMAARFLLPAEYGVYSLGIVFVTLIQTMTYTGFYHFIVTSKEDDQTVLSTSFWLLTGLATGAALLMIAAAYPISWLFDAPELGPVLVLLSALQPIAGITAWYSAVLLRRQKVQLHFTVMFLQNALALAGGVLLLWLWQSLYALVAFRAVRVLSAIMLYLLFAGDRPSLRFDRNLARKATNFSGGLYGSRFINFLQQYSGDLLLGFMFSTAEAGLYRFGNRVAKGAIDVVGQPIQSFSLTQFGAANRNDKPLGPLVERFVGTLVLLTGGVAAVIVVFAETVVGSYFNSAYLAGLGVTYAMAIRGVMNVGLLLLTPALSARSRTGLLMFFNMGSAGAIILAVFAASPFGLSALAWAQTAVTALATGAALIVMKRKAGIEIRGALRALTVSLVIVIAYGLALWLIWSWITGPLALAGIGALILGLGIATLLAGVVLVAGWKLKVFTLQVFSG</sequence>
<dbReference type="EMBL" id="CP015093">
    <property type="protein sequence ID" value="APZ52882.1"/>
    <property type="molecule type" value="Genomic_DNA"/>
</dbReference>
<reference evidence="8 9" key="1">
    <citation type="submission" date="2016-04" db="EMBL/GenBank/DDBJ databases">
        <title>Deep-sea bacteria in the southern Pacific.</title>
        <authorList>
            <person name="Tang K."/>
        </authorList>
    </citation>
    <scope>NUCLEOTIDE SEQUENCE [LARGE SCALE GENOMIC DNA]</scope>
    <source>
        <strain evidence="8 9">JLT2014</strain>
    </source>
</reference>
<feature type="transmembrane region" description="Helical" evidence="7">
    <location>
        <begin position="56"/>
        <end position="80"/>
    </location>
</feature>
<dbReference type="Pfam" id="PF13440">
    <property type="entry name" value="Polysacc_synt_3"/>
    <property type="match status" value="1"/>
</dbReference>
<evidence type="ECO:0000256" key="7">
    <source>
        <dbReference type="SAM" id="Phobius"/>
    </source>
</evidence>
<evidence type="ECO:0000313" key="8">
    <source>
        <dbReference type="EMBL" id="APZ52882.1"/>
    </source>
</evidence>
<keyword evidence="5 7" id="KW-1133">Transmembrane helix</keyword>
<feature type="transmembrane region" description="Helical" evidence="7">
    <location>
        <begin position="21"/>
        <end position="50"/>
    </location>
</feature>
<keyword evidence="4 7" id="KW-0812">Transmembrane</keyword>
<keyword evidence="6 7" id="KW-0472">Membrane</keyword>
<dbReference type="RefSeq" id="WP_076699737.1">
    <property type="nucleotide sequence ID" value="NZ_CP015093.1"/>
</dbReference>
<feature type="transmembrane region" description="Helical" evidence="7">
    <location>
        <begin position="185"/>
        <end position="204"/>
    </location>
</feature>
<accession>A0A1P8UU32</accession>
<dbReference type="AlphaFoldDB" id="A0A1P8UU32"/>
<evidence type="ECO:0000313" key="9">
    <source>
        <dbReference type="Proteomes" id="UP000187059"/>
    </source>
</evidence>
<organism evidence="8 9">
    <name type="scientific">Salipiger abyssi</name>
    <dbReference type="NCBI Taxonomy" id="1250539"/>
    <lineage>
        <taxon>Bacteria</taxon>
        <taxon>Pseudomonadati</taxon>
        <taxon>Pseudomonadota</taxon>
        <taxon>Alphaproteobacteria</taxon>
        <taxon>Rhodobacterales</taxon>
        <taxon>Roseobacteraceae</taxon>
        <taxon>Salipiger</taxon>
    </lineage>
</organism>
<comment type="subcellular location">
    <subcellularLocation>
        <location evidence="1">Cell membrane</location>
        <topology evidence="1">Multi-pass membrane protein</topology>
    </subcellularLocation>
</comment>
<protein>
    <submittedName>
        <fullName evidence="8">Membrane protein involved in the export of O-antigen and teichoic acid</fullName>
    </submittedName>
</protein>
<feature type="transmembrane region" description="Helical" evidence="7">
    <location>
        <begin position="366"/>
        <end position="386"/>
    </location>
</feature>
<feature type="transmembrane region" description="Helical" evidence="7">
    <location>
        <begin position="300"/>
        <end position="319"/>
    </location>
</feature>
<feature type="transmembrane region" description="Helical" evidence="7">
    <location>
        <begin position="156"/>
        <end position="179"/>
    </location>
</feature>
<feature type="transmembrane region" description="Helical" evidence="7">
    <location>
        <begin position="454"/>
        <end position="477"/>
    </location>
</feature>
<dbReference type="Proteomes" id="UP000187059">
    <property type="component" value="Chromosome"/>
</dbReference>
<evidence type="ECO:0000256" key="5">
    <source>
        <dbReference type="ARBA" id="ARBA00022989"/>
    </source>
</evidence>
<dbReference type="OrthoDB" id="7494690at2"/>
<evidence type="ECO:0000256" key="6">
    <source>
        <dbReference type="ARBA" id="ARBA00023136"/>
    </source>
</evidence>
<feature type="transmembrane region" description="Helical" evidence="7">
    <location>
        <begin position="392"/>
        <end position="412"/>
    </location>
</feature>